<evidence type="ECO:0000313" key="3">
    <source>
        <dbReference type="EMBL" id="MCL1045406.1"/>
    </source>
</evidence>
<reference evidence="3 4" key="1">
    <citation type="submission" date="2022-01" db="EMBL/GenBank/DDBJ databases">
        <title>Whole genome-based taxonomy of the Shewanellaceae.</title>
        <authorList>
            <person name="Martin-Rodriguez A.J."/>
        </authorList>
    </citation>
    <scope>NUCLEOTIDE SEQUENCE [LARGE SCALE GENOMIC DNA]</scope>
    <source>
        <strain evidence="3 4">DSM 24955</strain>
    </source>
</reference>
<sequence length="145" mass="15851">MKIIQLLALLLLSFSLPASANTDKNEAQLVLSSCMSLKNAPSDSSTKACTYYIQGFLAGALNTSYQYKIRESAGGFSDRAYQTRVGNETSKKQITEVCIPTKATRDQLIERIVGRTVEQLPASADSLQLLHSKIYQALSAELPCE</sequence>
<gene>
    <name evidence="3" type="ORF">L2737_08715</name>
</gene>
<dbReference type="InterPro" id="IPR041238">
    <property type="entry name" value="Rap1a"/>
</dbReference>
<dbReference type="RefSeq" id="WP_248955479.1">
    <property type="nucleotide sequence ID" value="NZ_JAKIKU010000004.1"/>
</dbReference>
<accession>A0ABT0KNH9</accession>
<evidence type="ECO:0000256" key="1">
    <source>
        <dbReference type="SAM" id="SignalP"/>
    </source>
</evidence>
<comment type="caution">
    <text evidence="3">The sequence shown here is derived from an EMBL/GenBank/DDBJ whole genome shotgun (WGS) entry which is preliminary data.</text>
</comment>
<dbReference type="Proteomes" id="UP001202134">
    <property type="component" value="Unassembled WGS sequence"/>
</dbReference>
<protein>
    <recommendedName>
        <fullName evidence="2">Rap1a immunity protein domain-containing protein</fullName>
    </recommendedName>
</protein>
<feature type="signal peptide" evidence="1">
    <location>
        <begin position="1"/>
        <end position="20"/>
    </location>
</feature>
<organism evidence="3 4">
    <name type="scientific">Shewanella electrodiphila</name>
    <dbReference type="NCBI Taxonomy" id="934143"/>
    <lineage>
        <taxon>Bacteria</taxon>
        <taxon>Pseudomonadati</taxon>
        <taxon>Pseudomonadota</taxon>
        <taxon>Gammaproteobacteria</taxon>
        <taxon>Alteromonadales</taxon>
        <taxon>Shewanellaceae</taxon>
        <taxon>Shewanella</taxon>
    </lineage>
</organism>
<proteinExistence type="predicted"/>
<name>A0ABT0KNH9_9GAMM</name>
<evidence type="ECO:0000313" key="4">
    <source>
        <dbReference type="Proteomes" id="UP001202134"/>
    </source>
</evidence>
<dbReference type="EMBL" id="JAKIKU010000004">
    <property type="protein sequence ID" value="MCL1045406.1"/>
    <property type="molecule type" value="Genomic_DNA"/>
</dbReference>
<feature type="chain" id="PRO_5046820203" description="Rap1a immunity protein domain-containing protein" evidence="1">
    <location>
        <begin position="21"/>
        <end position="145"/>
    </location>
</feature>
<keyword evidence="4" id="KW-1185">Reference proteome</keyword>
<evidence type="ECO:0000259" key="2">
    <source>
        <dbReference type="Pfam" id="PF18602"/>
    </source>
</evidence>
<keyword evidence="1" id="KW-0732">Signal</keyword>
<dbReference type="Pfam" id="PF18602">
    <property type="entry name" value="Rap1a"/>
    <property type="match status" value="1"/>
</dbReference>
<feature type="domain" description="Rap1a immunity protein" evidence="2">
    <location>
        <begin position="31"/>
        <end position="144"/>
    </location>
</feature>